<dbReference type="EMBL" id="MDYN01000009">
    <property type="protein sequence ID" value="OQD85605.1"/>
    <property type="molecule type" value="Genomic_DNA"/>
</dbReference>
<dbReference type="AlphaFoldDB" id="A0A1V6Q8P5"/>
<evidence type="ECO:0000313" key="2">
    <source>
        <dbReference type="Proteomes" id="UP000191672"/>
    </source>
</evidence>
<organism evidence="1 2">
    <name type="scientific">Penicillium antarcticum</name>
    <dbReference type="NCBI Taxonomy" id="416450"/>
    <lineage>
        <taxon>Eukaryota</taxon>
        <taxon>Fungi</taxon>
        <taxon>Dikarya</taxon>
        <taxon>Ascomycota</taxon>
        <taxon>Pezizomycotina</taxon>
        <taxon>Eurotiomycetes</taxon>
        <taxon>Eurotiomycetidae</taxon>
        <taxon>Eurotiales</taxon>
        <taxon>Aspergillaceae</taxon>
        <taxon>Penicillium</taxon>
    </lineage>
</organism>
<comment type="caution">
    <text evidence="1">The sequence shown here is derived from an EMBL/GenBank/DDBJ whole genome shotgun (WGS) entry which is preliminary data.</text>
</comment>
<keyword evidence="2" id="KW-1185">Reference proteome</keyword>
<evidence type="ECO:0000313" key="1">
    <source>
        <dbReference type="EMBL" id="OQD85605.1"/>
    </source>
</evidence>
<dbReference type="Proteomes" id="UP000191672">
    <property type="component" value="Unassembled WGS sequence"/>
</dbReference>
<accession>A0A1V6Q8P5</accession>
<name>A0A1V6Q8P5_9EURO</name>
<sequence>MIDPVTQVALVTTYKLASSTSCTHDQTVIYEGNEETNKKTFA</sequence>
<proteinExistence type="predicted"/>
<gene>
    <name evidence="1" type="ORF">PENANT_c009G02436</name>
</gene>
<protein>
    <submittedName>
        <fullName evidence="1">Uncharacterized protein</fullName>
    </submittedName>
</protein>
<reference evidence="2" key="1">
    <citation type="journal article" date="2017" name="Nat. Microbiol.">
        <title>Global analysis of biosynthetic gene clusters reveals vast potential of secondary metabolite production in Penicillium species.</title>
        <authorList>
            <person name="Nielsen J.C."/>
            <person name="Grijseels S."/>
            <person name="Prigent S."/>
            <person name="Ji B."/>
            <person name="Dainat J."/>
            <person name="Nielsen K.F."/>
            <person name="Frisvad J.C."/>
            <person name="Workman M."/>
            <person name="Nielsen J."/>
        </authorList>
    </citation>
    <scope>NUCLEOTIDE SEQUENCE [LARGE SCALE GENOMIC DNA]</scope>
    <source>
        <strain evidence="2">IBT 31811</strain>
    </source>
</reference>